<dbReference type="EMBL" id="JABFCZ010000007">
    <property type="protein sequence ID" value="MBD1546204.1"/>
    <property type="molecule type" value="Genomic_DNA"/>
</dbReference>
<name>A0A926S965_9HYPH</name>
<comment type="caution">
    <text evidence="1">The sequence shown here is derived from an EMBL/GenBank/DDBJ whole genome shotgun (WGS) entry which is preliminary data.</text>
</comment>
<protein>
    <submittedName>
        <fullName evidence="1">DUF2849 domain-containing protein</fullName>
    </submittedName>
</protein>
<sequence>MKVVTANRLLDGEVVWLGADENWVGDLARAKLLETKEDVAAAMATAQQSIADREVVEAYDVDVVSEEGRITPKRLRERIRAAGPTILPDLGKQTRAATA</sequence>
<proteinExistence type="predicted"/>
<evidence type="ECO:0000313" key="1">
    <source>
        <dbReference type="EMBL" id="MBD1546204.1"/>
    </source>
</evidence>
<dbReference type="Proteomes" id="UP000598467">
    <property type="component" value="Unassembled WGS sequence"/>
</dbReference>
<dbReference type="AlphaFoldDB" id="A0A926S965"/>
<evidence type="ECO:0000313" key="2">
    <source>
        <dbReference type="Proteomes" id="UP000598467"/>
    </source>
</evidence>
<dbReference type="Pfam" id="PF11011">
    <property type="entry name" value="DUF2849"/>
    <property type="match status" value="1"/>
</dbReference>
<reference evidence="1" key="1">
    <citation type="submission" date="2020-05" db="EMBL/GenBank/DDBJ databases">
        <title>Identification of trans-AT polyketide cluster in two marine bacteria, producers of a novel glutaramide-containing polyketide sesbanimide D and analogs.</title>
        <authorList>
            <person name="Kacar D."/>
            <person name="Rodriguez P."/>
            <person name="Canedo L."/>
            <person name="Gonzalez E."/>
            <person name="Galan B."/>
            <person name="De La Calle F."/>
            <person name="Garcia J.L."/>
        </authorList>
    </citation>
    <scope>NUCLEOTIDE SEQUENCE</scope>
    <source>
        <strain evidence="1">PHM038</strain>
    </source>
</reference>
<accession>A0A926S965</accession>
<gene>
    <name evidence="1" type="ORF">HK439_08020</name>
</gene>
<dbReference type="RefSeq" id="WP_190290871.1">
    <property type="nucleotide sequence ID" value="NZ_JABFCZ010000007.1"/>
</dbReference>
<organism evidence="1 2">
    <name type="scientific">Roseibium aggregatum</name>
    <dbReference type="NCBI Taxonomy" id="187304"/>
    <lineage>
        <taxon>Bacteria</taxon>
        <taxon>Pseudomonadati</taxon>
        <taxon>Pseudomonadota</taxon>
        <taxon>Alphaproteobacteria</taxon>
        <taxon>Hyphomicrobiales</taxon>
        <taxon>Stappiaceae</taxon>
        <taxon>Roseibium</taxon>
    </lineage>
</organism>
<dbReference type="InterPro" id="IPR021270">
    <property type="entry name" value="DUF2849"/>
</dbReference>